<proteinExistence type="predicted"/>
<dbReference type="InterPro" id="IPR025207">
    <property type="entry name" value="Sim4_Fta4"/>
</dbReference>
<dbReference type="GO" id="GO:0031511">
    <property type="term" value="C:Mis6-Sim4 complex"/>
    <property type="evidence" value="ECO:0007669"/>
    <property type="project" value="InterPro"/>
</dbReference>
<name>A0A8K0RG85_9PLEO</name>
<evidence type="ECO:0000313" key="3">
    <source>
        <dbReference type="Proteomes" id="UP000813461"/>
    </source>
</evidence>
<dbReference type="PANTHER" id="PTHR42040">
    <property type="entry name" value="INNER KINETOCHORE SUBUNIT FTA4"/>
    <property type="match status" value="1"/>
</dbReference>
<reference evidence="2" key="1">
    <citation type="journal article" date="2021" name="Nat. Commun.">
        <title>Genetic determinants of endophytism in the Arabidopsis root mycobiome.</title>
        <authorList>
            <person name="Mesny F."/>
            <person name="Miyauchi S."/>
            <person name="Thiergart T."/>
            <person name="Pickel B."/>
            <person name="Atanasova L."/>
            <person name="Karlsson M."/>
            <person name="Huettel B."/>
            <person name="Barry K.W."/>
            <person name="Haridas S."/>
            <person name="Chen C."/>
            <person name="Bauer D."/>
            <person name="Andreopoulos W."/>
            <person name="Pangilinan J."/>
            <person name="LaButti K."/>
            <person name="Riley R."/>
            <person name="Lipzen A."/>
            <person name="Clum A."/>
            <person name="Drula E."/>
            <person name="Henrissat B."/>
            <person name="Kohler A."/>
            <person name="Grigoriev I.V."/>
            <person name="Martin F.M."/>
            <person name="Hacquard S."/>
        </authorList>
    </citation>
    <scope>NUCLEOTIDE SEQUENCE</scope>
    <source>
        <strain evidence="2">MPI-SDFR-AT-0120</strain>
    </source>
</reference>
<protein>
    <submittedName>
        <fullName evidence="2">Kinetochore complex Fta4 of Sim4 subunit, or CENP-50-domain-containing protein</fullName>
    </submittedName>
</protein>
<sequence>MSTAIALQDMGPTAQKDMTTIRHRAISKSHTNTSMSSQEDDPWLKTPHDAESSKLPLESGSFRPTAVYWITPHGLLTKNITVLDLTKDMDVPYTGMSNEYKTQVKKALKDHSFTPAINCHRTNWLGLKYDITDDQNKHIAHWSHHWTSVGEATLTFPEDSTHSTHPISLRNKRWGLRTESFTVNSQPFFWEMDSLWHSTNMTLYRVTGSGDGQKKIEVGKYAQKWWGGVVTGGTFVVDEKELDGVVACLTLQHSRKVYSRQMIEHVVEQIDKLYWESGAREIDDEIDASTDVTEDANTIYQNDDLTQEENIAKLPRLWDTSAEPTSSRDSDVTHDDYLASVSRLQDLSARRQTLQNKLNTYRTLLSLLEPYRKPKENIQPNLVWKDSPLAPELAKTRTLAIRVAGRVEEKFGDVQVPASADDDDDVDMEDLQNESKKKVEGVLANW</sequence>
<comment type="caution">
    <text evidence="2">The sequence shown here is derived from an EMBL/GenBank/DDBJ whole genome shotgun (WGS) entry which is preliminary data.</text>
</comment>
<accession>A0A8K0RG85</accession>
<feature type="compositionally biased region" description="Basic and acidic residues" evidence="1">
    <location>
        <begin position="42"/>
        <end position="52"/>
    </location>
</feature>
<keyword evidence="3" id="KW-1185">Reference proteome</keyword>
<feature type="compositionally biased region" description="Acidic residues" evidence="1">
    <location>
        <begin position="420"/>
        <end position="432"/>
    </location>
</feature>
<gene>
    <name evidence="2" type="ORF">FB567DRAFT_488619</name>
</gene>
<dbReference type="PANTHER" id="PTHR42040:SF1">
    <property type="entry name" value="INNER KINETOCHORE SUBUNIT FTA4"/>
    <property type="match status" value="1"/>
</dbReference>
<dbReference type="Pfam" id="PF13093">
    <property type="entry name" value="FTA4"/>
    <property type="match status" value="1"/>
</dbReference>
<dbReference type="AlphaFoldDB" id="A0A8K0RG85"/>
<feature type="compositionally biased region" description="Polar residues" evidence="1">
    <location>
        <begin position="28"/>
        <end position="37"/>
    </location>
</feature>
<organism evidence="2 3">
    <name type="scientific">Paraphoma chrysanthemicola</name>
    <dbReference type="NCBI Taxonomy" id="798071"/>
    <lineage>
        <taxon>Eukaryota</taxon>
        <taxon>Fungi</taxon>
        <taxon>Dikarya</taxon>
        <taxon>Ascomycota</taxon>
        <taxon>Pezizomycotina</taxon>
        <taxon>Dothideomycetes</taxon>
        <taxon>Pleosporomycetidae</taxon>
        <taxon>Pleosporales</taxon>
        <taxon>Pleosporineae</taxon>
        <taxon>Phaeosphaeriaceae</taxon>
        <taxon>Paraphoma</taxon>
    </lineage>
</organism>
<dbReference type="Proteomes" id="UP000813461">
    <property type="component" value="Unassembled WGS sequence"/>
</dbReference>
<evidence type="ECO:0000313" key="2">
    <source>
        <dbReference type="EMBL" id="KAH7092083.1"/>
    </source>
</evidence>
<feature type="region of interest" description="Disordered" evidence="1">
    <location>
        <begin position="25"/>
        <end position="57"/>
    </location>
</feature>
<evidence type="ECO:0000256" key="1">
    <source>
        <dbReference type="SAM" id="MobiDB-lite"/>
    </source>
</evidence>
<dbReference type="EMBL" id="JAGMVJ010000003">
    <property type="protein sequence ID" value="KAH7092083.1"/>
    <property type="molecule type" value="Genomic_DNA"/>
</dbReference>
<feature type="region of interest" description="Disordered" evidence="1">
    <location>
        <begin position="414"/>
        <end position="435"/>
    </location>
</feature>
<dbReference type="OrthoDB" id="21214at2759"/>